<organism evidence="2 3">
    <name type="scientific">Solimonas terrae</name>
    <dbReference type="NCBI Taxonomy" id="1396819"/>
    <lineage>
        <taxon>Bacteria</taxon>
        <taxon>Pseudomonadati</taxon>
        <taxon>Pseudomonadota</taxon>
        <taxon>Gammaproteobacteria</taxon>
        <taxon>Nevskiales</taxon>
        <taxon>Nevskiaceae</taxon>
        <taxon>Solimonas</taxon>
    </lineage>
</organism>
<proteinExistence type="predicted"/>
<dbReference type="RefSeq" id="WP_166261783.1">
    <property type="nucleotide sequence ID" value="NZ_JAAMOW010000015.1"/>
</dbReference>
<accession>A0A6M2BZ43</accession>
<keyword evidence="1" id="KW-0472">Membrane</keyword>
<keyword evidence="3" id="KW-1185">Reference proteome</keyword>
<name>A0A6M2BZ43_9GAMM</name>
<evidence type="ECO:0000313" key="3">
    <source>
        <dbReference type="Proteomes" id="UP000472676"/>
    </source>
</evidence>
<evidence type="ECO:0000313" key="2">
    <source>
        <dbReference type="EMBL" id="NGY07059.1"/>
    </source>
</evidence>
<keyword evidence="1" id="KW-1133">Transmembrane helix</keyword>
<dbReference type="EMBL" id="JAAMOW010000015">
    <property type="protein sequence ID" value="NGY07059.1"/>
    <property type="molecule type" value="Genomic_DNA"/>
</dbReference>
<dbReference type="InterPro" id="IPR009943">
    <property type="entry name" value="DUF1475"/>
</dbReference>
<feature type="transmembrane region" description="Helical" evidence="1">
    <location>
        <begin position="76"/>
        <end position="95"/>
    </location>
</feature>
<sequence>MLMFRICITLAWLSVITVSVHAVETMGLAPGGIVFFQDFAHPWRAQYNADFSMHLLLMAAWIAYRENRLLGIPLGLFAIMFGGAYSLAYIFIATFKAEGRFDRLLLGRRT</sequence>
<comment type="caution">
    <text evidence="2">The sequence shown here is derived from an EMBL/GenBank/DDBJ whole genome shotgun (WGS) entry which is preliminary data.</text>
</comment>
<evidence type="ECO:0008006" key="4">
    <source>
        <dbReference type="Google" id="ProtNLM"/>
    </source>
</evidence>
<gene>
    <name evidence="2" type="ORF">G7Y85_19975</name>
</gene>
<keyword evidence="1" id="KW-0812">Transmembrane</keyword>
<evidence type="ECO:0000256" key="1">
    <source>
        <dbReference type="SAM" id="Phobius"/>
    </source>
</evidence>
<dbReference type="Pfam" id="PF07343">
    <property type="entry name" value="DUF1475"/>
    <property type="match status" value="1"/>
</dbReference>
<dbReference type="AlphaFoldDB" id="A0A6M2BZ43"/>
<reference evidence="2 3" key="1">
    <citation type="journal article" date="2014" name="Int. J. Syst. Evol. Microbiol.">
        <title>Solimonas terrae sp. nov., isolated from soil.</title>
        <authorList>
            <person name="Kim S.J."/>
            <person name="Moon J.Y."/>
            <person name="Weon H.Y."/>
            <person name="Ahn J.H."/>
            <person name="Chen W.M."/>
            <person name="Kwon S.W."/>
        </authorList>
    </citation>
    <scope>NUCLEOTIDE SEQUENCE [LARGE SCALE GENOMIC DNA]</scope>
    <source>
        <strain evidence="2 3">KIS83-12</strain>
    </source>
</reference>
<protein>
    <recommendedName>
        <fullName evidence="4">DUF2834 domain-containing protein</fullName>
    </recommendedName>
</protein>
<dbReference type="Proteomes" id="UP000472676">
    <property type="component" value="Unassembled WGS sequence"/>
</dbReference>